<dbReference type="PANTHER" id="PTHR43245:SF11">
    <property type="entry name" value="LD23561P"/>
    <property type="match status" value="1"/>
</dbReference>
<dbReference type="InterPro" id="IPR001509">
    <property type="entry name" value="Epimerase_deHydtase"/>
</dbReference>
<dbReference type="InterPro" id="IPR036291">
    <property type="entry name" value="NAD(P)-bd_dom_sf"/>
</dbReference>
<name>A0AA86NBK4_9EUKA</name>
<protein>
    <submittedName>
        <fullName evidence="2">NAD dependent epimerase/dehydratase</fullName>
    </submittedName>
    <submittedName>
        <fullName evidence="3">NAD_dependent epimerase/dehydratase</fullName>
    </submittedName>
</protein>
<comment type="caution">
    <text evidence="2">The sequence shown here is derived from an EMBL/GenBank/DDBJ whole genome shotgun (WGS) entry which is preliminary data.</text>
</comment>
<organism evidence="2">
    <name type="scientific">Hexamita inflata</name>
    <dbReference type="NCBI Taxonomy" id="28002"/>
    <lineage>
        <taxon>Eukaryota</taxon>
        <taxon>Metamonada</taxon>
        <taxon>Diplomonadida</taxon>
        <taxon>Hexamitidae</taxon>
        <taxon>Hexamitinae</taxon>
        <taxon>Hexamita</taxon>
    </lineage>
</organism>
<accession>A0AA86NBK4</accession>
<dbReference type="InterPro" id="IPR050177">
    <property type="entry name" value="Lipid_A_modif_metabolic_enz"/>
</dbReference>
<gene>
    <name evidence="2" type="ORF">HINF_LOCUS3848</name>
    <name evidence="3" type="ORF">HINF_LOCUS50517</name>
</gene>
<evidence type="ECO:0000313" key="4">
    <source>
        <dbReference type="Proteomes" id="UP001642409"/>
    </source>
</evidence>
<dbReference type="EMBL" id="CAXDID020000242">
    <property type="protein sequence ID" value="CAL6062952.1"/>
    <property type="molecule type" value="Genomic_DNA"/>
</dbReference>
<dbReference type="Gene3D" id="3.40.50.720">
    <property type="entry name" value="NAD(P)-binding Rossmann-like Domain"/>
    <property type="match status" value="1"/>
</dbReference>
<dbReference type="AlphaFoldDB" id="A0AA86NBK4"/>
<dbReference type="SUPFAM" id="SSF51735">
    <property type="entry name" value="NAD(P)-binding Rossmann-fold domains"/>
    <property type="match status" value="1"/>
</dbReference>
<proteinExistence type="predicted"/>
<reference evidence="2" key="1">
    <citation type="submission" date="2023-06" db="EMBL/GenBank/DDBJ databases">
        <authorList>
            <person name="Kurt Z."/>
        </authorList>
    </citation>
    <scope>NUCLEOTIDE SEQUENCE</scope>
</reference>
<dbReference type="Pfam" id="PF01370">
    <property type="entry name" value="Epimerase"/>
    <property type="match status" value="1"/>
</dbReference>
<dbReference type="PANTHER" id="PTHR43245">
    <property type="entry name" value="BIFUNCTIONAL POLYMYXIN RESISTANCE PROTEIN ARNA"/>
    <property type="match status" value="1"/>
</dbReference>
<keyword evidence="4" id="KW-1185">Reference proteome</keyword>
<evidence type="ECO:0000259" key="1">
    <source>
        <dbReference type="Pfam" id="PF01370"/>
    </source>
</evidence>
<dbReference type="EMBL" id="CATOUU010000094">
    <property type="protein sequence ID" value="CAI9916203.1"/>
    <property type="molecule type" value="Genomic_DNA"/>
</dbReference>
<dbReference type="Proteomes" id="UP001642409">
    <property type="component" value="Unassembled WGS sequence"/>
</dbReference>
<evidence type="ECO:0000313" key="3">
    <source>
        <dbReference type="EMBL" id="CAL6062952.1"/>
    </source>
</evidence>
<reference evidence="3 4" key="2">
    <citation type="submission" date="2024-07" db="EMBL/GenBank/DDBJ databases">
        <authorList>
            <person name="Akdeniz Z."/>
        </authorList>
    </citation>
    <scope>NUCLEOTIDE SEQUENCE [LARGE SCALE GENOMIC DNA]</scope>
</reference>
<evidence type="ECO:0000313" key="2">
    <source>
        <dbReference type="EMBL" id="CAI9916203.1"/>
    </source>
</evidence>
<feature type="domain" description="NAD-dependent epimerase/dehydratase" evidence="1">
    <location>
        <begin position="5"/>
        <end position="238"/>
    </location>
</feature>
<sequence>MSSYLILGGTGFIGRTFVDFLEREELASKIRVVDKKSPEMSNMSKEHEAMFENEALIEFVQADLSRDNMLSKAFGGAKFEFVVNCAGENEFGLSDDVYEEKVVLVTEKCAKQAAQMGAKFIQISDARIYKSSSKPVAEDGNVKPSTKLATAHLKAETILKGIPGLNYVILRPSTVYGPGDRNGIMNRCVLAATYVYLKDTMKVPFNAKVIWSTVHVRDLAGAIQAATKAKSGEIYNVADSGNITLGEVNTILESVFGIKVEFLSGAINLGLKAAVNVAAEVINDRHMKPWNDYCVQQKIDGPILSPFLCPEILTDADQCIDGTKITKLDGFSYRYQKPNAGVVLESVNYFRKQGQFPK</sequence>